<keyword evidence="4" id="KW-1185">Reference proteome</keyword>
<feature type="region of interest" description="Disordered" evidence="1">
    <location>
        <begin position="346"/>
        <end position="373"/>
    </location>
</feature>
<feature type="compositionally biased region" description="Basic and acidic residues" evidence="1">
    <location>
        <begin position="738"/>
        <end position="823"/>
    </location>
</feature>
<dbReference type="GeneTree" id="ENSGT00730000111333"/>
<reference evidence="3" key="1">
    <citation type="submission" date="2025-08" db="UniProtKB">
        <authorList>
            <consortium name="Ensembl"/>
        </authorList>
    </citation>
    <scope>IDENTIFICATION</scope>
</reference>
<evidence type="ECO:0000313" key="3">
    <source>
        <dbReference type="Ensembl" id="ENSCVAP00000021581.1"/>
    </source>
</evidence>
<protein>
    <submittedName>
        <fullName evidence="3">Uncharacterized LOC107086609</fullName>
    </submittedName>
</protein>
<feature type="region of interest" description="Disordered" evidence="1">
    <location>
        <begin position="1"/>
        <end position="30"/>
    </location>
</feature>
<dbReference type="OMA" id="HYSPPFN"/>
<feature type="region of interest" description="Disordered" evidence="1">
    <location>
        <begin position="457"/>
        <end position="480"/>
    </location>
</feature>
<feature type="compositionally biased region" description="Basic and acidic residues" evidence="1">
    <location>
        <begin position="592"/>
        <end position="726"/>
    </location>
</feature>
<feature type="compositionally biased region" description="Basic and acidic residues" evidence="1">
    <location>
        <begin position="841"/>
        <end position="856"/>
    </location>
</feature>
<feature type="region of interest" description="Disordered" evidence="1">
    <location>
        <begin position="955"/>
        <end position="1026"/>
    </location>
</feature>
<dbReference type="InterPro" id="IPR052303">
    <property type="entry name" value="CEFIP"/>
</dbReference>
<dbReference type="InterPro" id="IPR027838">
    <property type="entry name" value="DUF4585"/>
</dbReference>
<accession>A0A3Q2DP66</accession>
<feature type="compositionally biased region" description="Polar residues" evidence="1">
    <location>
        <begin position="346"/>
        <end position="368"/>
    </location>
</feature>
<dbReference type="Pfam" id="PF15232">
    <property type="entry name" value="DUF4585"/>
    <property type="match status" value="1"/>
</dbReference>
<feature type="compositionally biased region" description="Basic residues" evidence="1">
    <location>
        <begin position="978"/>
        <end position="989"/>
    </location>
</feature>
<feature type="region of interest" description="Disordered" evidence="1">
    <location>
        <begin position="582"/>
        <end position="870"/>
    </location>
</feature>
<proteinExistence type="predicted"/>
<dbReference type="GO" id="GO:0030018">
    <property type="term" value="C:Z disc"/>
    <property type="evidence" value="ECO:0007669"/>
    <property type="project" value="TreeGrafter"/>
</dbReference>
<evidence type="ECO:0000256" key="1">
    <source>
        <dbReference type="SAM" id="MobiDB-lite"/>
    </source>
</evidence>
<sequence length="1240" mass="142329">LMQTSGGHRKQSDGGFSDTSSGGSFLDETDREVSSLTDRAFRSLCIGDEAIYNDSDLSLSSPKQEEKEREDRKRVAQKNFNLRMQQYGHEWITGGIYGAEIHKDPQWEAHGDRTLGMVSATFQHALVETSQLDKSLRAEKLSFHSNGATELHSQQSRSHSRVSSLIRAFDTDRHRDGPGTDDMIREQNDEPSWDKSALMSIQRELSEFSCQQNFKSHHFHPAGSFSCRDANFCPSEAEKMAQISHSYMKSSQIKHSMSSQVNCSSNFFIHSEFSPFKLWRDYNRFPFQGAEASGFMHYSGFPKWYQTPMYNELSLEKQAGSHCREIRHPRSHLEYPRSISTSSQKWAQSLGTNKLPTHRPSTASPSTDMSRRVRDTISSVKALQQKVKMISEHEMSNQHGVFNSTESWIYSGNNALPVGTNVVSDNTVSSFRTGQLLTPSVQKHQDTEISHLQQYEVSPQPVEHAPVRAESRGATPEVRMSSYRSRASSLLFNLKDNRKRVKSTYSPNKFKGFDTLEKNQQPSIQEPHEIAFTDSNIQCLQQEIPRRTNASVNKYHIPGLSLTSQTSHTASVNTELLVQAAERHQMSANEEQQQRKATHEEQRRVTEEQQRMSEQEEQHRKITEEENIRQTADEQQGRAAEEQQMKTEREEQQRKLAEIKQRKREAQEQELKDVQFEEQRSIAEEQRKVERRRAAEEQQRRAAQEEQQRSIAENERERRAEWEQQKRAAQLEQQRGIAAEEQKRQAAHEEQRRAAQEQQRRAAQLKEQRRIAEEEQRRKAAYEEQKRAAWEQQRRAAHLEEQRRIAEEEQQRKAAYEEEKRAAWEQQRGAAQLEEQMIAEEEQRRKAAHEEKKRAAQEQQRGAEILRQNRGTPINRFAAINDSATALLSSSQDNSNSLHHLRPYSRRSMAMDDDESRSVISNMSEDVESFATSAADLTDMQGLFDFDRPESACSFSSDISRSMGKPPAVPPKSEKALRRAQRLTSRRIKKELSKVAAETPLRVGKDDSRFPSSSQSSNESANYPQSYPLTQRKVLQDPGSGQYFVVDVPVQVKTKTFFDPETGKYVQLKVRQTGLNISQPQLQQTYQQPQIQPQIHIRQQKQPLSINSKPFSLYQDNNGTSQNYQTAVVNSVLPSNTSVLATQQVLRQNHSYGNPEVDQNSAGHRYSPEKTPYMDTVNDVTKTYNLANSTEDTCNPSIQCDSQLDKSSVCENDHSANSEYQSRHIIAISELEDFMEVSDW</sequence>
<reference evidence="3" key="2">
    <citation type="submission" date="2025-09" db="UniProtKB">
        <authorList>
            <consortium name="Ensembl"/>
        </authorList>
    </citation>
    <scope>IDENTIFICATION</scope>
</reference>
<dbReference type="GO" id="GO:0070886">
    <property type="term" value="P:positive regulation of calcineurin-NFAT signaling cascade"/>
    <property type="evidence" value="ECO:0007669"/>
    <property type="project" value="TreeGrafter"/>
</dbReference>
<feature type="compositionally biased region" description="Low complexity" evidence="1">
    <location>
        <begin position="13"/>
        <end position="25"/>
    </location>
</feature>
<feature type="domain" description="DUF4585" evidence="2">
    <location>
        <begin position="1027"/>
        <end position="1086"/>
    </location>
</feature>
<dbReference type="AlphaFoldDB" id="A0A3Q2DP66"/>
<feature type="compositionally biased region" description="Low complexity" evidence="1">
    <location>
        <begin position="1010"/>
        <end position="1020"/>
    </location>
</feature>
<name>A0A3Q2DP66_CYPVA</name>
<feature type="region of interest" description="Disordered" evidence="1">
    <location>
        <begin position="168"/>
        <end position="192"/>
    </location>
</feature>
<evidence type="ECO:0000259" key="2">
    <source>
        <dbReference type="Pfam" id="PF15232"/>
    </source>
</evidence>
<feature type="compositionally biased region" description="Basic and acidic residues" evidence="1">
    <location>
        <begin position="169"/>
        <end position="188"/>
    </location>
</feature>
<evidence type="ECO:0000313" key="4">
    <source>
        <dbReference type="Proteomes" id="UP000265020"/>
    </source>
</evidence>
<feature type="region of interest" description="Disordered" evidence="1">
    <location>
        <begin position="890"/>
        <end position="915"/>
    </location>
</feature>
<dbReference type="PANTHER" id="PTHR33775">
    <property type="entry name" value="CARDIAC-ENRICHED FHL2-INTERACTING PROTEIN-RELATED"/>
    <property type="match status" value="1"/>
</dbReference>
<dbReference type="PANTHER" id="PTHR33775:SF2">
    <property type="entry name" value="CARDIAC-ENRICHED FHL2-INTERACTING PROTEIN"/>
    <property type="match status" value="1"/>
</dbReference>
<dbReference type="Proteomes" id="UP000265020">
    <property type="component" value="Unassembled WGS sequence"/>
</dbReference>
<dbReference type="Ensembl" id="ENSCVAT00000011437.1">
    <property type="protein sequence ID" value="ENSCVAP00000021581.1"/>
    <property type="gene ID" value="ENSCVAG00000003733.1"/>
</dbReference>
<organism evidence="3 4">
    <name type="scientific">Cyprinodon variegatus</name>
    <name type="common">Sheepshead minnow</name>
    <dbReference type="NCBI Taxonomy" id="28743"/>
    <lineage>
        <taxon>Eukaryota</taxon>
        <taxon>Metazoa</taxon>
        <taxon>Chordata</taxon>
        <taxon>Craniata</taxon>
        <taxon>Vertebrata</taxon>
        <taxon>Euteleostomi</taxon>
        <taxon>Actinopterygii</taxon>
        <taxon>Neopterygii</taxon>
        <taxon>Teleostei</taxon>
        <taxon>Neoteleostei</taxon>
        <taxon>Acanthomorphata</taxon>
        <taxon>Ovalentaria</taxon>
        <taxon>Atherinomorphae</taxon>
        <taxon>Cyprinodontiformes</taxon>
        <taxon>Cyprinodontidae</taxon>
        <taxon>Cyprinodon</taxon>
    </lineage>
</organism>
<dbReference type="STRING" id="28743.ENSCVAP00000021581"/>